<feature type="domain" description="EamA" evidence="7">
    <location>
        <begin position="163"/>
        <end position="293"/>
    </location>
</feature>
<evidence type="ECO:0000256" key="3">
    <source>
        <dbReference type="ARBA" id="ARBA00022692"/>
    </source>
</evidence>
<dbReference type="PANTHER" id="PTHR32322:SF2">
    <property type="entry name" value="EAMA DOMAIN-CONTAINING PROTEIN"/>
    <property type="match status" value="1"/>
</dbReference>
<feature type="transmembrane region" description="Helical" evidence="6">
    <location>
        <begin position="101"/>
        <end position="122"/>
    </location>
</feature>
<evidence type="ECO:0000259" key="7">
    <source>
        <dbReference type="Pfam" id="PF00892"/>
    </source>
</evidence>
<dbReference type="InterPro" id="IPR037185">
    <property type="entry name" value="EmrE-like"/>
</dbReference>
<comment type="subcellular location">
    <subcellularLocation>
        <location evidence="1">Membrane</location>
        <topology evidence="1">Multi-pass membrane protein</topology>
    </subcellularLocation>
</comment>
<keyword evidence="5 6" id="KW-0472">Membrane</keyword>
<dbReference type="Proteomes" id="UP001627408">
    <property type="component" value="Unassembled WGS sequence"/>
</dbReference>
<evidence type="ECO:0000256" key="1">
    <source>
        <dbReference type="ARBA" id="ARBA00004141"/>
    </source>
</evidence>
<keyword evidence="3 6" id="KW-0812">Transmembrane</keyword>
<evidence type="ECO:0000256" key="6">
    <source>
        <dbReference type="SAM" id="Phobius"/>
    </source>
</evidence>
<dbReference type="InterPro" id="IPR050638">
    <property type="entry name" value="AA-Vitamin_Transporters"/>
</dbReference>
<comment type="caution">
    <text evidence="8">The sequence shown here is derived from an EMBL/GenBank/DDBJ whole genome shotgun (WGS) entry which is preliminary data.</text>
</comment>
<feature type="transmembrane region" description="Helical" evidence="6">
    <location>
        <begin position="189"/>
        <end position="210"/>
    </location>
</feature>
<organism evidence="8 9">
    <name type="scientific">Tateyamaria armeniaca</name>
    <dbReference type="NCBI Taxonomy" id="2518930"/>
    <lineage>
        <taxon>Bacteria</taxon>
        <taxon>Pseudomonadati</taxon>
        <taxon>Pseudomonadota</taxon>
        <taxon>Alphaproteobacteria</taxon>
        <taxon>Rhodobacterales</taxon>
        <taxon>Roseobacteraceae</taxon>
        <taxon>Tateyamaria</taxon>
    </lineage>
</organism>
<comment type="similarity">
    <text evidence="2">Belongs to the EamA transporter family.</text>
</comment>
<name>A0ABW8V1L1_9RHOB</name>
<feature type="transmembrane region" description="Helical" evidence="6">
    <location>
        <begin position="35"/>
        <end position="54"/>
    </location>
</feature>
<dbReference type="PANTHER" id="PTHR32322">
    <property type="entry name" value="INNER MEMBRANE TRANSPORTER"/>
    <property type="match status" value="1"/>
</dbReference>
<evidence type="ECO:0000256" key="5">
    <source>
        <dbReference type="ARBA" id="ARBA00023136"/>
    </source>
</evidence>
<feature type="transmembrane region" description="Helical" evidence="6">
    <location>
        <begin position="279"/>
        <end position="299"/>
    </location>
</feature>
<protein>
    <submittedName>
        <fullName evidence="8">DMT family transporter</fullName>
    </submittedName>
</protein>
<dbReference type="RefSeq" id="WP_407593749.1">
    <property type="nucleotide sequence ID" value="NZ_JBHDIY010000002.1"/>
</dbReference>
<feature type="transmembrane region" description="Helical" evidence="6">
    <location>
        <begin position="222"/>
        <end position="243"/>
    </location>
</feature>
<dbReference type="InterPro" id="IPR000620">
    <property type="entry name" value="EamA_dom"/>
</dbReference>
<evidence type="ECO:0000256" key="4">
    <source>
        <dbReference type="ARBA" id="ARBA00022989"/>
    </source>
</evidence>
<feature type="transmembrane region" description="Helical" evidence="6">
    <location>
        <begin position="7"/>
        <end position="29"/>
    </location>
</feature>
<reference evidence="8 9" key="1">
    <citation type="submission" date="2024-08" db="EMBL/GenBank/DDBJ databases">
        <title>Tateyamaria sp. nov., isolated from marine algae.</title>
        <authorList>
            <person name="Choi B.J."/>
            <person name="Kim J.M."/>
            <person name="Lee J.K."/>
            <person name="Choi D.G."/>
            <person name="Bayburt H."/>
            <person name="Baek J.H."/>
            <person name="Han D.M."/>
            <person name="Jeon C.O."/>
        </authorList>
    </citation>
    <scope>NUCLEOTIDE SEQUENCE [LARGE SCALE GENOMIC DNA]</scope>
    <source>
        <strain evidence="8 9">KMU-156</strain>
    </source>
</reference>
<feature type="transmembrane region" description="Helical" evidence="6">
    <location>
        <begin position="255"/>
        <end position="273"/>
    </location>
</feature>
<dbReference type="EMBL" id="JBHDIY010000002">
    <property type="protein sequence ID" value="MFL4471882.1"/>
    <property type="molecule type" value="Genomic_DNA"/>
</dbReference>
<evidence type="ECO:0000256" key="2">
    <source>
        <dbReference type="ARBA" id="ARBA00007362"/>
    </source>
</evidence>
<evidence type="ECO:0000313" key="9">
    <source>
        <dbReference type="Proteomes" id="UP001627408"/>
    </source>
</evidence>
<feature type="transmembrane region" description="Helical" evidence="6">
    <location>
        <begin position="158"/>
        <end position="177"/>
    </location>
</feature>
<proteinExistence type="inferred from homology"/>
<sequence>MTDRPQITWVSWLMVATLGLTWGATFLVTEVALEGITPFWLAAFRIVFAVTLMVPIWQWRGGALFSAPPPRSAKLAIIAIGGFSTAIPFMLLAWGQQFVTGGFAGVSMASVALIVLPLAHFLVPGERLTWRRSLGFCIGFVGVCVLIGAQAFESSGAAYETAGRIACVSAACCYGISSVLMRRLPAIDPIGLSTVLLIIAAAITVPMALINEGLPPLPDTQTLAVIAFLGLIPTAAANMLRVLVIRSAGPVFMSLTNYQVPLWSVIMGALILGEPLPSSLLLAMTLILIGVGLSQYGALKRLFKGAG</sequence>
<feature type="transmembrane region" description="Helical" evidence="6">
    <location>
        <begin position="134"/>
        <end position="152"/>
    </location>
</feature>
<evidence type="ECO:0000313" key="8">
    <source>
        <dbReference type="EMBL" id="MFL4471882.1"/>
    </source>
</evidence>
<gene>
    <name evidence="8" type="ORF">ACERZ8_19105</name>
</gene>
<feature type="domain" description="EamA" evidence="7">
    <location>
        <begin position="13"/>
        <end position="147"/>
    </location>
</feature>
<keyword evidence="4 6" id="KW-1133">Transmembrane helix</keyword>
<dbReference type="Pfam" id="PF00892">
    <property type="entry name" value="EamA"/>
    <property type="match status" value="2"/>
</dbReference>
<keyword evidence="9" id="KW-1185">Reference proteome</keyword>
<feature type="transmembrane region" description="Helical" evidence="6">
    <location>
        <begin position="75"/>
        <end position="95"/>
    </location>
</feature>
<accession>A0ABW8V1L1</accession>
<dbReference type="SUPFAM" id="SSF103481">
    <property type="entry name" value="Multidrug resistance efflux transporter EmrE"/>
    <property type="match status" value="2"/>
</dbReference>